<evidence type="ECO:0000256" key="1">
    <source>
        <dbReference type="ARBA" id="ARBA00009175"/>
    </source>
</evidence>
<dbReference type="GO" id="GO:1901359">
    <property type="term" value="F:tungstate binding"/>
    <property type="evidence" value="ECO:0007669"/>
    <property type="project" value="UniProtKB-ARBA"/>
</dbReference>
<evidence type="ECO:0000256" key="6">
    <source>
        <dbReference type="PIRSR" id="PIRSR004846-1"/>
    </source>
</evidence>
<evidence type="ECO:0000256" key="2">
    <source>
        <dbReference type="ARBA" id="ARBA00022505"/>
    </source>
</evidence>
<comment type="subunit">
    <text evidence="5">The complex is composed of two ATP-binding proteins (ModC), two transmembrane proteins (ModB) and a solute-binding protein (ModA).</text>
</comment>
<evidence type="ECO:0000256" key="7">
    <source>
        <dbReference type="SAM" id="SignalP"/>
    </source>
</evidence>
<dbReference type="PANTHER" id="PTHR30632">
    <property type="entry name" value="MOLYBDATE-BINDING PERIPLASMIC PROTEIN"/>
    <property type="match status" value="1"/>
</dbReference>
<dbReference type="FunFam" id="3.40.190.10:FF:000035">
    <property type="entry name" value="Molybdate ABC transporter substrate-binding protein"/>
    <property type="match status" value="1"/>
</dbReference>
<protein>
    <submittedName>
        <fullName evidence="8">Molybdate abc transporter substrate-binding protein</fullName>
    </submittedName>
</protein>
<dbReference type="InterPro" id="IPR050682">
    <property type="entry name" value="ModA/WtpA"/>
</dbReference>
<gene>
    <name evidence="8" type="ORF">MSL71_16720</name>
</gene>
<feature type="chain" id="PRO_5020374789" evidence="7">
    <location>
        <begin position="27"/>
        <end position="257"/>
    </location>
</feature>
<dbReference type="Gene3D" id="3.40.190.10">
    <property type="entry name" value="Periplasmic binding protein-like II"/>
    <property type="match status" value="2"/>
</dbReference>
<dbReference type="GO" id="GO:0030288">
    <property type="term" value="C:outer membrane-bounded periplasmic space"/>
    <property type="evidence" value="ECO:0007669"/>
    <property type="project" value="TreeGrafter"/>
</dbReference>
<dbReference type="NCBIfam" id="TIGR01256">
    <property type="entry name" value="modA"/>
    <property type="match status" value="1"/>
</dbReference>
<feature type="binding site" evidence="6">
    <location>
        <position position="62"/>
    </location>
    <ligand>
        <name>molybdate</name>
        <dbReference type="ChEBI" id="CHEBI:36264"/>
    </ligand>
</feature>
<dbReference type="PIRSF" id="PIRSF004846">
    <property type="entry name" value="ModA"/>
    <property type="match status" value="1"/>
</dbReference>
<evidence type="ECO:0000256" key="5">
    <source>
        <dbReference type="ARBA" id="ARBA00062515"/>
    </source>
</evidence>
<keyword evidence="9" id="KW-1185">Reference proteome</keyword>
<evidence type="ECO:0000256" key="3">
    <source>
        <dbReference type="ARBA" id="ARBA00022723"/>
    </source>
</evidence>
<keyword evidence="2 6" id="KW-0500">Molybdenum</keyword>
<proteinExistence type="inferred from homology"/>
<sequence length="257" mass="27191">MKPFTRTASLMAAALIFLSGLGVARADVVVFAAASTTNAITDIGELYAARKLGRMVPSFASSSTLAKQIGNGAPADVYLSANTKWMDYIAQKGLVGQGSRADLLKNRIVLIAPAKSALTDMVVKQGFSPASALGETGRLAMGDPGHVPAGMYGKKALESLGSWDEVKDRLAPMKDVRAALVLVERGECPLGLVYATDAAISKKVRVVGTFPESCHPPIVYPVAAVKGGNAEEARRFLDFLQTPEARTVFQKYGFGVR</sequence>
<dbReference type="EMBL" id="CAADHO010000002">
    <property type="protein sequence ID" value="VFQ44028.1"/>
    <property type="molecule type" value="Genomic_DNA"/>
</dbReference>
<dbReference type="AlphaFoldDB" id="A0A4V6YUC9"/>
<dbReference type="Pfam" id="PF13531">
    <property type="entry name" value="SBP_bac_11"/>
    <property type="match status" value="1"/>
</dbReference>
<evidence type="ECO:0000256" key="4">
    <source>
        <dbReference type="ARBA" id="ARBA00022729"/>
    </source>
</evidence>
<feature type="binding site" evidence="6">
    <location>
        <position position="149"/>
    </location>
    <ligand>
        <name>molybdate</name>
        <dbReference type="ChEBI" id="CHEBI:36264"/>
    </ligand>
</feature>
<feature type="binding site" evidence="6">
    <location>
        <position position="35"/>
    </location>
    <ligand>
        <name>molybdate</name>
        <dbReference type="ChEBI" id="CHEBI:36264"/>
    </ligand>
</feature>
<name>A0A4V6YUC9_9BACT</name>
<evidence type="ECO:0000313" key="9">
    <source>
        <dbReference type="Proteomes" id="UP000507962"/>
    </source>
</evidence>
<keyword evidence="3 6" id="KW-0479">Metal-binding</keyword>
<organism evidence="8 9">
    <name type="scientific">Desulfoluna butyratoxydans</name>
    <dbReference type="NCBI Taxonomy" id="231438"/>
    <lineage>
        <taxon>Bacteria</taxon>
        <taxon>Pseudomonadati</taxon>
        <taxon>Thermodesulfobacteriota</taxon>
        <taxon>Desulfobacteria</taxon>
        <taxon>Desulfobacterales</taxon>
        <taxon>Desulfolunaceae</taxon>
        <taxon>Desulfoluna</taxon>
    </lineage>
</organism>
<feature type="binding site" evidence="6">
    <location>
        <position position="176"/>
    </location>
    <ligand>
        <name>molybdate</name>
        <dbReference type="ChEBI" id="CHEBI:36264"/>
    </ligand>
</feature>
<dbReference type="GO" id="GO:0030973">
    <property type="term" value="F:molybdate ion binding"/>
    <property type="evidence" value="ECO:0007669"/>
    <property type="project" value="TreeGrafter"/>
</dbReference>
<dbReference type="GO" id="GO:0015689">
    <property type="term" value="P:molybdate ion transport"/>
    <property type="evidence" value="ECO:0007669"/>
    <property type="project" value="InterPro"/>
</dbReference>
<dbReference type="SUPFAM" id="SSF53850">
    <property type="entry name" value="Periplasmic binding protein-like II"/>
    <property type="match status" value="1"/>
</dbReference>
<dbReference type="Proteomes" id="UP000507962">
    <property type="component" value="Unassembled WGS sequence"/>
</dbReference>
<comment type="similarity">
    <text evidence="1">Belongs to the bacterial solute-binding protein ModA family.</text>
</comment>
<feature type="binding site" evidence="6">
    <location>
        <position position="194"/>
    </location>
    <ligand>
        <name>molybdate</name>
        <dbReference type="ChEBI" id="CHEBI:36264"/>
    </ligand>
</feature>
<dbReference type="InterPro" id="IPR005950">
    <property type="entry name" value="ModA"/>
</dbReference>
<feature type="signal peptide" evidence="7">
    <location>
        <begin position="1"/>
        <end position="26"/>
    </location>
</feature>
<dbReference type="GO" id="GO:0046872">
    <property type="term" value="F:metal ion binding"/>
    <property type="evidence" value="ECO:0007669"/>
    <property type="project" value="UniProtKB-KW"/>
</dbReference>
<dbReference type="PANTHER" id="PTHR30632:SF17">
    <property type="entry name" value="MOLYBDATE-BINDING PROTEIN MODA"/>
    <property type="match status" value="1"/>
</dbReference>
<evidence type="ECO:0000313" key="8">
    <source>
        <dbReference type="EMBL" id="VFQ44028.1"/>
    </source>
</evidence>
<dbReference type="RefSeq" id="WP_180138707.1">
    <property type="nucleotide sequence ID" value="NZ_CAADHO010000002.1"/>
</dbReference>
<accession>A0A4V6YUC9</accession>
<reference evidence="8 9" key="1">
    <citation type="submission" date="2019-03" db="EMBL/GenBank/DDBJ databases">
        <authorList>
            <person name="Nijsse B."/>
        </authorList>
    </citation>
    <scope>NUCLEOTIDE SEQUENCE [LARGE SCALE GENOMIC DNA]</scope>
    <source>
        <strain evidence="8">Desulfoluna butyratoxydans MSL71</strain>
    </source>
</reference>
<dbReference type="CDD" id="cd13536">
    <property type="entry name" value="PBP2_EcModA"/>
    <property type="match status" value="1"/>
</dbReference>
<keyword evidence="4 7" id="KW-0732">Signal</keyword>
<dbReference type="NCBIfam" id="NF007958">
    <property type="entry name" value="PRK10677.1"/>
    <property type="match status" value="1"/>
</dbReference>